<evidence type="ECO:0000256" key="3">
    <source>
        <dbReference type="ARBA" id="ARBA00023159"/>
    </source>
</evidence>
<name>A0A5N0YVR9_9ENTE</name>
<dbReference type="Gene3D" id="2.40.50.1020">
    <property type="entry name" value="LytTr DNA-binding domain"/>
    <property type="match status" value="1"/>
</dbReference>
<evidence type="ECO:0000259" key="4">
    <source>
        <dbReference type="PROSITE" id="PS50930"/>
    </source>
</evidence>
<dbReference type="GO" id="GO:0003677">
    <property type="term" value="F:DNA binding"/>
    <property type="evidence" value="ECO:0007669"/>
    <property type="project" value="InterPro"/>
</dbReference>
<gene>
    <name evidence="5" type="ORF">F6X95_04965</name>
</gene>
<dbReference type="InterPro" id="IPR046947">
    <property type="entry name" value="LytR-like"/>
</dbReference>
<accession>A0A5N0YVR9</accession>
<dbReference type="PANTHER" id="PTHR37299">
    <property type="entry name" value="TRANSCRIPTIONAL REGULATOR-RELATED"/>
    <property type="match status" value="1"/>
</dbReference>
<dbReference type="EMBL" id="VYUT01000006">
    <property type="protein sequence ID" value="KAA9206288.1"/>
    <property type="molecule type" value="Genomic_DNA"/>
</dbReference>
<dbReference type="InterPro" id="IPR007492">
    <property type="entry name" value="LytTR_DNA-bd_dom"/>
</dbReference>
<dbReference type="SUPFAM" id="SSF52172">
    <property type="entry name" value="CheY-like"/>
    <property type="match status" value="1"/>
</dbReference>
<evidence type="ECO:0000313" key="5">
    <source>
        <dbReference type="EMBL" id="KAA9206288.1"/>
    </source>
</evidence>
<dbReference type="PROSITE" id="PS50930">
    <property type="entry name" value="HTH_LYTTR"/>
    <property type="match status" value="1"/>
</dbReference>
<organism evidence="5 6">
    <name type="scientific">Enterococcus durans</name>
    <dbReference type="NCBI Taxonomy" id="53345"/>
    <lineage>
        <taxon>Bacteria</taxon>
        <taxon>Bacillati</taxon>
        <taxon>Bacillota</taxon>
        <taxon>Bacilli</taxon>
        <taxon>Lactobacillales</taxon>
        <taxon>Enterococcaceae</taxon>
        <taxon>Enterococcus</taxon>
    </lineage>
</organism>
<keyword evidence="2" id="KW-0902">Two-component regulatory system</keyword>
<evidence type="ECO:0000256" key="1">
    <source>
        <dbReference type="ARBA" id="ARBA00022490"/>
    </source>
</evidence>
<dbReference type="Gene3D" id="3.40.50.2300">
    <property type="match status" value="1"/>
</dbReference>
<proteinExistence type="predicted"/>
<keyword evidence="1" id="KW-0963">Cytoplasm</keyword>
<comment type="caution">
    <text evidence="5">The sequence shown here is derived from an EMBL/GenBank/DDBJ whole genome shotgun (WGS) entry which is preliminary data.</text>
</comment>
<dbReference type="AlphaFoldDB" id="A0A5N0YVR9"/>
<dbReference type="PANTHER" id="PTHR37299:SF3">
    <property type="entry name" value="STAGE 0 SPORULATION PROTEIN A HOMOLOG"/>
    <property type="match status" value="1"/>
</dbReference>
<protein>
    <submittedName>
        <fullName evidence="5">Response regulator transcription factor</fullName>
    </submittedName>
</protein>
<dbReference type="Pfam" id="PF04397">
    <property type="entry name" value="LytTR"/>
    <property type="match status" value="1"/>
</dbReference>
<evidence type="ECO:0000256" key="2">
    <source>
        <dbReference type="ARBA" id="ARBA00023012"/>
    </source>
</evidence>
<dbReference type="RefSeq" id="WP_123863104.1">
    <property type="nucleotide sequence ID" value="NZ_VYUK01000001.1"/>
</dbReference>
<dbReference type="InterPro" id="IPR011006">
    <property type="entry name" value="CheY-like_superfamily"/>
</dbReference>
<feature type="domain" description="HTH LytTR-type" evidence="4">
    <location>
        <begin position="143"/>
        <end position="244"/>
    </location>
</feature>
<dbReference type="SMART" id="SM00850">
    <property type="entry name" value="LytTR"/>
    <property type="match status" value="1"/>
</dbReference>
<dbReference type="GO" id="GO:0000156">
    <property type="term" value="F:phosphorelay response regulator activity"/>
    <property type="evidence" value="ECO:0007669"/>
    <property type="project" value="InterPro"/>
</dbReference>
<evidence type="ECO:0000313" key="6">
    <source>
        <dbReference type="Proteomes" id="UP000326078"/>
    </source>
</evidence>
<sequence length="252" mass="29761">MLKIFICDDEKKHQDSIKLIVNNYLFMTDLDAKIEIVTSDPGDLFCWENTDNDDLLFLLDLELNSDCNGIHLAANLREKFLFCKIAFITSHPEMVFLSFSHKIEAIDFISKDSYQVLKERITEVINTTITRIHVPSPHQKKFILVKSDNKDIKLYIEDILFFETSGTPHKVNAHLKNRQIEFYYHIKDIPKLNERFYRCHQSFVANISNIAAIDRRNRIVYFENEEKCFASIRYVKELCNRVKFENTLLIKN</sequence>
<reference evidence="5 6" key="1">
    <citation type="submission" date="2019-09" db="EMBL/GenBank/DDBJ databases">
        <title>Vancomyinc resistant enterococci isolated from farm animals in Switzerland.</title>
        <authorList>
            <person name="Stevens M.J.A."/>
            <person name="Stephan R."/>
            <person name="Morach M."/>
            <person name="Nuesch-Inderbinen M."/>
        </authorList>
    </citation>
    <scope>NUCLEOTIDE SEQUENCE [LARGE SCALE GENOMIC DNA]</scope>
    <source>
        <strain evidence="5 6">GH27</strain>
    </source>
</reference>
<dbReference type="Proteomes" id="UP000326078">
    <property type="component" value="Unassembled WGS sequence"/>
</dbReference>
<keyword evidence="3" id="KW-0010">Activator</keyword>